<dbReference type="InterPro" id="IPR019734">
    <property type="entry name" value="TPR_rpt"/>
</dbReference>
<evidence type="ECO:0000313" key="2">
    <source>
        <dbReference type="EMBL" id="QDT07430.1"/>
    </source>
</evidence>
<evidence type="ECO:0000256" key="1">
    <source>
        <dbReference type="PROSITE-ProRule" id="PRU00339"/>
    </source>
</evidence>
<feature type="repeat" description="TPR" evidence="1">
    <location>
        <begin position="85"/>
        <end position="118"/>
    </location>
</feature>
<protein>
    <submittedName>
        <fullName evidence="2">Uncharacterized protein</fullName>
    </submittedName>
</protein>
<reference evidence="2 3" key="1">
    <citation type="submission" date="2019-02" db="EMBL/GenBank/DDBJ databases">
        <title>Deep-cultivation of Planctomycetes and their phenomic and genomic characterization uncovers novel biology.</title>
        <authorList>
            <person name="Wiegand S."/>
            <person name="Jogler M."/>
            <person name="Boedeker C."/>
            <person name="Pinto D."/>
            <person name="Vollmers J."/>
            <person name="Rivas-Marin E."/>
            <person name="Kohn T."/>
            <person name="Peeters S.H."/>
            <person name="Heuer A."/>
            <person name="Rast P."/>
            <person name="Oberbeckmann S."/>
            <person name="Bunk B."/>
            <person name="Jeske O."/>
            <person name="Meyerdierks A."/>
            <person name="Storesund J.E."/>
            <person name="Kallscheuer N."/>
            <person name="Luecker S."/>
            <person name="Lage O.M."/>
            <person name="Pohl T."/>
            <person name="Merkel B.J."/>
            <person name="Hornburger P."/>
            <person name="Mueller R.-W."/>
            <person name="Bruemmer F."/>
            <person name="Labrenz M."/>
            <person name="Spormann A.M."/>
            <person name="Op den Camp H."/>
            <person name="Overmann J."/>
            <person name="Amann R."/>
            <person name="Jetten M.S.M."/>
            <person name="Mascher T."/>
            <person name="Medema M.H."/>
            <person name="Devos D.P."/>
            <person name="Kaster A.-K."/>
            <person name="Ovreas L."/>
            <person name="Rohde M."/>
            <person name="Galperin M.Y."/>
            <person name="Jogler C."/>
        </authorList>
    </citation>
    <scope>NUCLEOTIDE SEQUENCE [LARGE SCALE GENOMIC DNA]</scope>
    <source>
        <strain evidence="2 3">K22_7</strain>
    </source>
</reference>
<organism evidence="2 3">
    <name type="scientific">Rubripirellula lacrimiformis</name>
    <dbReference type="NCBI Taxonomy" id="1930273"/>
    <lineage>
        <taxon>Bacteria</taxon>
        <taxon>Pseudomonadati</taxon>
        <taxon>Planctomycetota</taxon>
        <taxon>Planctomycetia</taxon>
        <taxon>Pirellulales</taxon>
        <taxon>Pirellulaceae</taxon>
        <taxon>Rubripirellula</taxon>
    </lineage>
</organism>
<gene>
    <name evidence="2" type="ORF">K227x_58570</name>
</gene>
<dbReference type="InterPro" id="IPR011990">
    <property type="entry name" value="TPR-like_helical_dom_sf"/>
</dbReference>
<keyword evidence="1" id="KW-0802">TPR repeat</keyword>
<accession>A0A517NJY6</accession>
<dbReference type="OrthoDB" id="283443at2"/>
<dbReference type="AlphaFoldDB" id="A0A517NJY6"/>
<name>A0A517NJY6_9BACT</name>
<dbReference type="SUPFAM" id="SSF48452">
    <property type="entry name" value="TPR-like"/>
    <property type="match status" value="1"/>
</dbReference>
<evidence type="ECO:0000313" key="3">
    <source>
        <dbReference type="Proteomes" id="UP000318538"/>
    </source>
</evidence>
<dbReference type="Proteomes" id="UP000318538">
    <property type="component" value="Chromosome"/>
</dbReference>
<dbReference type="PROSITE" id="PS50005">
    <property type="entry name" value="TPR"/>
    <property type="match status" value="1"/>
</dbReference>
<sequence>MSYTTQPPSDGAFDERAKHLNSKGLRAFEAGHLVKAEQLFREALDADVSFGPAHNNLGQIYLARHQLYLAAWEFEYAANLMPELAEPIINEGLAYETGEHIDRAAEFYQDAYDRHPHHPVAIASLVRVRIKQDADADEIGFLLDELIMHDGRQPWVEWAKELRATKYRSQCDTCPPEVAMEVAKGTANFEFLETPRNMIDLRNELIPMQESPGIELVPTPIEDLGSPNSSILIPPVNGTPSDVDLSSDLDPNRPVRIPFETTFRAASAVETVSFELPSEWQP</sequence>
<proteinExistence type="predicted"/>
<dbReference type="KEGG" id="rlc:K227x_58570"/>
<dbReference type="EMBL" id="CP036525">
    <property type="protein sequence ID" value="QDT07430.1"/>
    <property type="molecule type" value="Genomic_DNA"/>
</dbReference>
<dbReference type="Gene3D" id="1.25.40.10">
    <property type="entry name" value="Tetratricopeptide repeat domain"/>
    <property type="match status" value="1"/>
</dbReference>
<keyword evidence="3" id="KW-1185">Reference proteome</keyword>